<evidence type="ECO:0000313" key="2">
    <source>
        <dbReference type="Proteomes" id="UP001157418"/>
    </source>
</evidence>
<protein>
    <submittedName>
        <fullName evidence="1">Uncharacterized protein</fullName>
    </submittedName>
</protein>
<gene>
    <name evidence="1" type="ORF">LVIROSA_LOCUS8096</name>
</gene>
<reference evidence="1 2" key="1">
    <citation type="submission" date="2022-01" db="EMBL/GenBank/DDBJ databases">
        <authorList>
            <person name="Xiong W."/>
            <person name="Schranz E."/>
        </authorList>
    </citation>
    <scope>NUCLEOTIDE SEQUENCE [LARGE SCALE GENOMIC DNA]</scope>
</reference>
<dbReference type="Proteomes" id="UP001157418">
    <property type="component" value="Unassembled WGS sequence"/>
</dbReference>
<organism evidence="1 2">
    <name type="scientific">Lactuca virosa</name>
    <dbReference type="NCBI Taxonomy" id="75947"/>
    <lineage>
        <taxon>Eukaryota</taxon>
        <taxon>Viridiplantae</taxon>
        <taxon>Streptophyta</taxon>
        <taxon>Embryophyta</taxon>
        <taxon>Tracheophyta</taxon>
        <taxon>Spermatophyta</taxon>
        <taxon>Magnoliopsida</taxon>
        <taxon>eudicotyledons</taxon>
        <taxon>Gunneridae</taxon>
        <taxon>Pentapetalae</taxon>
        <taxon>asterids</taxon>
        <taxon>campanulids</taxon>
        <taxon>Asterales</taxon>
        <taxon>Asteraceae</taxon>
        <taxon>Cichorioideae</taxon>
        <taxon>Cichorieae</taxon>
        <taxon>Lactucinae</taxon>
        <taxon>Lactuca</taxon>
    </lineage>
</organism>
<sequence length="120" mass="13729">MMERSMKMRMMKRLKKQIMMKRLVENETNQNLLDKVVENIVDNIFGIGFSSLNSQEDEIWNDPEMKTILDNIDIGSALTGSKTNTLISQVIQGMYSGAMLHVCKGCPWTPLALEFLLQNM</sequence>
<keyword evidence="2" id="KW-1185">Reference proteome</keyword>
<dbReference type="AlphaFoldDB" id="A0AAU9M551"/>
<proteinExistence type="predicted"/>
<accession>A0AAU9M551</accession>
<dbReference type="EMBL" id="CAKMRJ010001112">
    <property type="protein sequence ID" value="CAH1420646.1"/>
    <property type="molecule type" value="Genomic_DNA"/>
</dbReference>
<comment type="caution">
    <text evidence="1">The sequence shown here is derived from an EMBL/GenBank/DDBJ whole genome shotgun (WGS) entry which is preliminary data.</text>
</comment>
<evidence type="ECO:0000313" key="1">
    <source>
        <dbReference type="EMBL" id="CAH1420646.1"/>
    </source>
</evidence>
<name>A0AAU9M551_9ASTR</name>